<protein>
    <recommendedName>
        <fullName evidence="3">F5/8 type C domain-containing protein</fullName>
    </recommendedName>
</protein>
<keyword evidence="2" id="KW-1185">Reference proteome</keyword>
<dbReference type="InterPro" id="IPR008979">
    <property type="entry name" value="Galactose-bd-like_sf"/>
</dbReference>
<comment type="caution">
    <text evidence="1">The sequence shown here is derived from an EMBL/GenBank/DDBJ whole genome shotgun (WGS) entry which is preliminary data.</text>
</comment>
<sequence length="348" mass="38233">MPKLPSGLTTFEPSDTVRRTAQNENIEAIDALFRATGGHRHTGKAGDAPQIGTEGIAVGAVTSDRIALSAVTGDRVARETLCRRHLKSGRLSGNVAKYKKVTVTAGSVSGSPTTPYYQYGDHYWALFSAYSTFPQSMTVELGAEFSEIEGICFDNNWGTPPKSFYVEISSDKTTWRRAYAYTRPAAEALPRYHPFDQLFGGSYVRLTVTEPDETSGNSFVSGFGVLSRGAQESSPDFRIYQGLLQFHNGSEWKGVGIKNVQRGSASIAYFSPNGTGSTVREVTISAVNPQKTFVNITTSGLSHWFQTSPMMDGSVCARLIDNNKLRFNFYEGFYEAYAEISWEVIEFA</sequence>
<dbReference type="Gene3D" id="2.60.120.260">
    <property type="entry name" value="Galactose-binding domain-like"/>
    <property type="match status" value="1"/>
</dbReference>
<name>A0ABS2H5T9_9BACL</name>
<accession>A0ABS2H5T9</accession>
<dbReference type="RefSeq" id="WP_193417763.1">
    <property type="nucleotide sequence ID" value="NZ_JADCNN020000012.1"/>
</dbReference>
<reference evidence="1 2" key="1">
    <citation type="submission" date="2021-01" db="EMBL/GenBank/DDBJ databases">
        <title>Paenibacillus sp.nov. isolated from the rhizosphere soil of tomato plant.</title>
        <authorList>
            <person name="Thin K.K."/>
            <person name="Zhang X."/>
            <person name="He S."/>
        </authorList>
    </citation>
    <scope>NUCLEOTIDE SEQUENCE [LARGE SCALE GENOMIC DNA]</scope>
    <source>
        <strain evidence="1 2">DXFW5</strain>
    </source>
</reference>
<proteinExistence type="predicted"/>
<gene>
    <name evidence="1" type="ORF">IM700_014255</name>
</gene>
<dbReference type="SUPFAM" id="SSF49785">
    <property type="entry name" value="Galactose-binding domain-like"/>
    <property type="match status" value="1"/>
</dbReference>
<dbReference type="EMBL" id="JADCNN020000012">
    <property type="protein sequence ID" value="MBM6996815.1"/>
    <property type="molecule type" value="Genomic_DNA"/>
</dbReference>
<evidence type="ECO:0008006" key="3">
    <source>
        <dbReference type="Google" id="ProtNLM"/>
    </source>
</evidence>
<evidence type="ECO:0000313" key="1">
    <source>
        <dbReference type="EMBL" id="MBM6996815.1"/>
    </source>
</evidence>
<evidence type="ECO:0000313" key="2">
    <source>
        <dbReference type="Proteomes" id="UP001516620"/>
    </source>
</evidence>
<dbReference type="Proteomes" id="UP001516620">
    <property type="component" value="Unassembled WGS sequence"/>
</dbReference>
<organism evidence="1 2">
    <name type="scientific">Paenibacillus rhizolycopersici</name>
    <dbReference type="NCBI Taxonomy" id="2780073"/>
    <lineage>
        <taxon>Bacteria</taxon>
        <taxon>Bacillati</taxon>
        <taxon>Bacillota</taxon>
        <taxon>Bacilli</taxon>
        <taxon>Bacillales</taxon>
        <taxon>Paenibacillaceae</taxon>
        <taxon>Paenibacillus</taxon>
    </lineage>
</organism>